<evidence type="ECO:0000259" key="1">
    <source>
        <dbReference type="Pfam" id="PF14606"/>
    </source>
</evidence>
<dbReference type="Proteomes" id="UP000307943">
    <property type="component" value="Unassembled WGS sequence"/>
</dbReference>
<organism evidence="3 4">
    <name type="scientific">Paenibacillus hemerocallicola</name>
    <dbReference type="NCBI Taxonomy" id="1172614"/>
    <lineage>
        <taxon>Bacteria</taxon>
        <taxon>Bacillati</taxon>
        <taxon>Bacillota</taxon>
        <taxon>Bacilli</taxon>
        <taxon>Bacillales</taxon>
        <taxon>Paenibacillaceae</taxon>
        <taxon>Paenibacillus</taxon>
    </lineage>
</organism>
<dbReference type="RefSeq" id="WP_139601730.1">
    <property type="nucleotide sequence ID" value="NZ_VDCQ01000009.1"/>
</dbReference>
<protein>
    <recommendedName>
        <fullName evidence="5">Hydrolase</fullName>
    </recommendedName>
</protein>
<dbReference type="Gene3D" id="2.60.120.260">
    <property type="entry name" value="Galactose-binding domain-like"/>
    <property type="match status" value="1"/>
</dbReference>
<evidence type="ECO:0000259" key="2">
    <source>
        <dbReference type="Pfam" id="PF14607"/>
    </source>
</evidence>
<dbReference type="SUPFAM" id="SSF52266">
    <property type="entry name" value="SGNH hydrolase"/>
    <property type="match status" value="1"/>
</dbReference>
<dbReference type="AlphaFoldDB" id="A0A5C4TCC8"/>
<accession>A0A5C4TCC8</accession>
<gene>
    <name evidence="3" type="ORF">FE784_08565</name>
</gene>
<dbReference type="OrthoDB" id="5624617at2"/>
<evidence type="ECO:0000313" key="4">
    <source>
        <dbReference type="Proteomes" id="UP000307943"/>
    </source>
</evidence>
<evidence type="ECO:0000313" key="3">
    <source>
        <dbReference type="EMBL" id="TNJ66611.1"/>
    </source>
</evidence>
<evidence type="ECO:0008006" key="5">
    <source>
        <dbReference type="Google" id="ProtNLM"/>
    </source>
</evidence>
<dbReference type="Gene3D" id="3.40.50.1110">
    <property type="entry name" value="SGNH hydrolase"/>
    <property type="match status" value="1"/>
</dbReference>
<dbReference type="EMBL" id="VDCQ01000009">
    <property type="protein sequence ID" value="TNJ66611.1"/>
    <property type="molecule type" value="Genomic_DNA"/>
</dbReference>
<feature type="domain" description="SGNH hydrolase-type esterase N-terminal" evidence="2">
    <location>
        <begin position="31"/>
        <end position="175"/>
    </location>
</feature>
<comment type="caution">
    <text evidence="3">The sequence shown here is derived from an EMBL/GenBank/DDBJ whole genome shotgun (WGS) entry which is preliminary data.</text>
</comment>
<sequence>MAEQTTQSNRVDAQKLDPNMKLEQTGELGLTWLSPKEQPFRLSGFPWFHQDGVYRRLPLSPGHEIPPAVNQLANSTAGGQIGFRTNSPRLAIRVELAGKAGMYHMPATGQCGFDIYLGEPGDQQYFGTTRYDHTQLSYEVVLYEFPHAEERHVTLNFPLYQGVKEVIIGIEPGSRLEAPLPYRSNKKVIVYGTSITQGGCATRPGMAYTNILSRRIPLEFVNLGFSGNGRGEPEVARVLTEIANPAMLVLDYEANAVDLELMRRTLPEFIRIYREAHPNVPILVVSKIQYAKERFDPVLLKKRLDMKRMEMETVDMYRRQGDANIHFFDGTALLGTDSYNECTVDGVHPTDLGFLRMADTLTPMFKELLKGELESA</sequence>
<dbReference type="Pfam" id="PF14606">
    <property type="entry name" value="Lipase_GDSL_3"/>
    <property type="match status" value="1"/>
</dbReference>
<dbReference type="InterPro" id="IPR032740">
    <property type="entry name" value="GxDLY"/>
</dbReference>
<dbReference type="InterPro" id="IPR036514">
    <property type="entry name" value="SGNH_hydro_sf"/>
</dbReference>
<proteinExistence type="predicted"/>
<reference evidence="3 4" key="1">
    <citation type="submission" date="2019-05" db="EMBL/GenBank/DDBJ databases">
        <title>We sequenced the genome of Paenibacillus hemerocallicola KCTC 33185 for further insight into its adaptation and study the phylogeny of Paenibacillus.</title>
        <authorList>
            <person name="Narsing Rao M.P."/>
        </authorList>
    </citation>
    <scope>NUCLEOTIDE SEQUENCE [LARGE SCALE GENOMIC DNA]</scope>
    <source>
        <strain evidence="3 4">KCTC 33185</strain>
    </source>
</reference>
<feature type="domain" description="SGNH hydrolase-type esterase" evidence="1">
    <location>
        <begin position="185"/>
        <end position="365"/>
    </location>
</feature>
<keyword evidence="4" id="KW-1185">Reference proteome</keyword>
<dbReference type="Pfam" id="PF14607">
    <property type="entry name" value="GxDLY"/>
    <property type="match status" value="1"/>
</dbReference>
<name>A0A5C4TCC8_9BACL</name>
<dbReference type="InterPro" id="IPR013830">
    <property type="entry name" value="SGNH_hydro"/>
</dbReference>